<reference evidence="1" key="1">
    <citation type="journal article" date="2020" name="Nature">
        <title>Giant virus diversity and host interactions through global metagenomics.</title>
        <authorList>
            <person name="Schulz F."/>
            <person name="Roux S."/>
            <person name="Paez-Espino D."/>
            <person name="Jungbluth S."/>
            <person name="Walsh D.A."/>
            <person name="Denef V.J."/>
            <person name="McMahon K.D."/>
            <person name="Konstantinidis K.T."/>
            <person name="Eloe-Fadrosh E.A."/>
            <person name="Kyrpides N.C."/>
            <person name="Woyke T."/>
        </authorList>
    </citation>
    <scope>NUCLEOTIDE SEQUENCE</scope>
    <source>
        <strain evidence="1">GVMAG-M-3300025138-11</strain>
    </source>
</reference>
<protein>
    <submittedName>
        <fullName evidence="1">Uncharacterized protein</fullName>
    </submittedName>
</protein>
<accession>A0A6C0IXP6</accession>
<sequence length="334" mass="39852">MKFKILVYFYILIYMSNTLFETSKFIKILNNDNNLNNYLKYIVTPITPYLICDHHFSTELHKGNHKYIYKDVKELLKENTNDLYINKDFDKIKEGDIIQVQVDLFNIFVNDILPQISCKIIVITSQWHLPQLNRNQITDKFINNNKIILWISQNPIYENHNKYMAFPYGIHHCVVNRYMNFVKKNYDKILNIDTKTNVCFNSPFTVETKYLHKNHIRRHPIFNSVKNKTLSYDEYLNNILKSKFTISTSGDRDDCYRHYECIGLNSIPISNINYIEIFGNNMIYSDIDNIIEMINETKIVGYNQSNNYINPDILLIDYWQDKILLRLKQLNSAF</sequence>
<proteinExistence type="predicted"/>
<evidence type="ECO:0000313" key="1">
    <source>
        <dbReference type="EMBL" id="QHT97310.1"/>
    </source>
</evidence>
<dbReference type="EMBL" id="MN740274">
    <property type="protein sequence ID" value="QHT97310.1"/>
    <property type="molecule type" value="Genomic_DNA"/>
</dbReference>
<dbReference type="AlphaFoldDB" id="A0A6C0IXP6"/>
<name>A0A6C0IXP6_9ZZZZ</name>
<organism evidence="1">
    <name type="scientific">viral metagenome</name>
    <dbReference type="NCBI Taxonomy" id="1070528"/>
    <lineage>
        <taxon>unclassified sequences</taxon>
        <taxon>metagenomes</taxon>
        <taxon>organismal metagenomes</taxon>
    </lineage>
</organism>